<dbReference type="Proteomes" id="UP001218218">
    <property type="component" value="Unassembled WGS sequence"/>
</dbReference>
<evidence type="ECO:0000313" key="2">
    <source>
        <dbReference type="EMBL" id="KAJ7310845.1"/>
    </source>
</evidence>
<proteinExistence type="predicted"/>
<feature type="region of interest" description="Disordered" evidence="1">
    <location>
        <begin position="198"/>
        <end position="219"/>
    </location>
</feature>
<sequence>MPAERQDELGLGHVGRAEGFCQCSRFAGGCSVSSSSDSPLSTASVESLIAGVIVYSAEKVKHGAAASVLVRARARLNPVSHIKTLRCCAFTKEVIYRTWPPPLAPHRDIDVSTRFGVARTRTCPGPSPLRAANLAPKSSSSTLRSASACRNPCPSTRRAQTSPSILLPASAPGQTSSSSKNIASSTCASPRCARSATTSAAASALLTPSSPSPTAPTAR</sequence>
<evidence type="ECO:0000256" key="1">
    <source>
        <dbReference type="SAM" id="MobiDB-lite"/>
    </source>
</evidence>
<dbReference type="EMBL" id="JARIHO010000077">
    <property type="protein sequence ID" value="KAJ7310845.1"/>
    <property type="molecule type" value="Genomic_DNA"/>
</dbReference>
<feature type="compositionally biased region" description="Polar residues" evidence="1">
    <location>
        <begin position="153"/>
        <end position="164"/>
    </location>
</feature>
<keyword evidence="3" id="KW-1185">Reference proteome</keyword>
<dbReference type="AlphaFoldDB" id="A0AAD7EC60"/>
<evidence type="ECO:0000313" key="3">
    <source>
        <dbReference type="Proteomes" id="UP001218218"/>
    </source>
</evidence>
<gene>
    <name evidence="2" type="ORF">DFH08DRAFT_1088016</name>
</gene>
<reference evidence="2" key="1">
    <citation type="submission" date="2023-03" db="EMBL/GenBank/DDBJ databases">
        <title>Massive genome expansion in bonnet fungi (Mycena s.s.) driven by repeated elements and novel gene families across ecological guilds.</title>
        <authorList>
            <consortium name="Lawrence Berkeley National Laboratory"/>
            <person name="Harder C.B."/>
            <person name="Miyauchi S."/>
            <person name="Viragh M."/>
            <person name="Kuo A."/>
            <person name="Thoen E."/>
            <person name="Andreopoulos B."/>
            <person name="Lu D."/>
            <person name="Skrede I."/>
            <person name="Drula E."/>
            <person name="Henrissat B."/>
            <person name="Morin E."/>
            <person name="Kohler A."/>
            <person name="Barry K."/>
            <person name="LaButti K."/>
            <person name="Morin E."/>
            <person name="Salamov A."/>
            <person name="Lipzen A."/>
            <person name="Mereny Z."/>
            <person name="Hegedus B."/>
            <person name="Baldrian P."/>
            <person name="Stursova M."/>
            <person name="Weitz H."/>
            <person name="Taylor A."/>
            <person name="Grigoriev I.V."/>
            <person name="Nagy L.G."/>
            <person name="Martin F."/>
            <person name="Kauserud H."/>
        </authorList>
    </citation>
    <scope>NUCLEOTIDE SEQUENCE</scope>
    <source>
        <strain evidence="2">CBHHK002</strain>
    </source>
</reference>
<protein>
    <submittedName>
        <fullName evidence="2">Uncharacterized protein</fullName>
    </submittedName>
</protein>
<organism evidence="2 3">
    <name type="scientific">Mycena albidolilacea</name>
    <dbReference type="NCBI Taxonomy" id="1033008"/>
    <lineage>
        <taxon>Eukaryota</taxon>
        <taxon>Fungi</taxon>
        <taxon>Dikarya</taxon>
        <taxon>Basidiomycota</taxon>
        <taxon>Agaricomycotina</taxon>
        <taxon>Agaricomycetes</taxon>
        <taxon>Agaricomycetidae</taxon>
        <taxon>Agaricales</taxon>
        <taxon>Marasmiineae</taxon>
        <taxon>Mycenaceae</taxon>
        <taxon>Mycena</taxon>
    </lineage>
</organism>
<comment type="caution">
    <text evidence="2">The sequence shown here is derived from an EMBL/GenBank/DDBJ whole genome shotgun (WGS) entry which is preliminary data.</text>
</comment>
<feature type="compositionally biased region" description="Low complexity" evidence="1">
    <location>
        <begin position="175"/>
        <end position="185"/>
    </location>
</feature>
<feature type="compositionally biased region" description="Low complexity" evidence="1">
    <location>
        <begin position="198"/>
        <end position="209"/>
    </location>
</feature>
<feature type="compositionally biased region" description="Pro residues" evidence="1">
    <location>
        <begin position="210"/>
        <end position="219"/>
    </location>
</feature>
<name>A0AAD7EC60_9AGAR</name>
<feature type="region of interest" description="Disordered" evidence="1">
    <location>
        <begin position="121"/>
        <end position="185"/>
    </location>
</feature>
<accession>A0AAD7EC60</accession>
<feature type="compositionally biased region" description="Low complexity" evidence="1">
    <location>
        <begin position="138"/>
        <end position="147"/>
    </location>
</feature>